<dbReference type="eggNOG" id="ENOG5033HVE">
    <property type="taxonomic scope" value="Bacteria"/>
</dbReference>
<evidence type="ECO:0000256" key="1">
    <source>
        <dbReference type="SAM" id="MobiDB-lite"/>
    </source>
</evidence>
<evidence type="ECO:0000313" key="3">
    <source>
        <dbReference type="Proteomes" id="UP000003835"/>
    </source>
</evidence>
<name>B4VVR5_9CYAN</name>
<gene>
    <name evidence="2" type="ORF">MC7420_5734</name>
</gene>
<dbReference type="EMBL" id="DS989855">
    <property type="protein sequence ID" value="EDX73854.1"/>
    <property type="molecule type" value="Genomic_DNA"/>
</dbReference>
<feature type="region of interest" description="Disordered" evidence="1">
    <location>
        <begin position="1"/>
        <end position="28"/>
    </location>
</feature>
<dbReference type="HOGENOM" id="CLU_183721_1_0_3"/>
<dbReference type="STRING" id="118168.MC7420_5734"/>
<feature type="compositionally biased region" description="Polar residues" evidence="1">
    <location>
        <begin position="1"/>
        <end position="10"/>
    </location>
</feature>
<protein>
    <submittedName>
        <fullName evidence="2">Uncharacterized protein</fullName>
    </submittedName>
</protein>
<accession>B4VVR5</accession>
<dbReference type="Proteomes" id="UP000003835">
    <property type="component" value="Unassembled WGS sequence"/>
</dbReference>
<sequence length="84" mass="9372">MSQEFVSNNLEKVPPVPSATPESTASREPVKISIIGSRRGVKSIIHTLYRLQFAEVMAWSPLQPTGKPGEFVSMLIRQISFRSE</sequence>
<organism evidence="2 3">
    <name type="scientific">Coleofasciculus chthonoplastes PCC 7420</name>
    <dbReference type="NCBI Taxonomy" id="118168"/>
    <lineage>
        <taxon>Bacteria</taxon>
        <taxon>Bacillati</taxon>
        <taxon>Cyanobacteriota</taxon>
        <taxon>Cyanophyceae</taxon>
        <taxon>Coleofasciculales</taxon>
        <taxon>Coleofasciculaceae</taxon>
        <taxon>Coleofasciculus</taxon>
    </lineage>
</organism>
<proteinExistence type="predicted"/>
<keyword evidence="3" id="KW-1185">Reference proteome</keyword>
<evidence type="ECO:0000313" key="2">
    <source>
        <dbReference type="EMBL" id="EDX73854.1"/>
    </source>
</evidence>
<dbReference type="RefSeq" id="WP_006102618.1">
    <property type="nucleotide sequence ID" value="NZ_DS989855.1"/>
</dbReference>
<dbReference type="AlphaFoldDB" id="B4VVR5"/>
<reference evidence="2 3" key="1">
    <citation type="submission" date="2008-07" db="EMBL/GenBank/DDBJ databases">
        <authorList>
            <person name="Tandeau de Marsac N."/>
            <person name="Ferriera S."/>
            <person name="Johnson J."/>
            <person name="Kravitz S."/>
            <person name="Beeson K."/>
            <person name="Sutton G."/>
            <person name="Rogers Y.-H."/>
            <person name="Friedman R."/>
            <person name="Frazier M."/>
            <person name="Venter J.C."/>
        </authorList>
    </citation>
    <scope>NUCLEOTIDE SEQUENCE [LARGE SCALE GENOMIC DNA]</scope>
    <source>
        <strain evidence="2 3">PCC 7420</strain>
    </source>
</reference>
<dbReference type="OrthoDB" id="516702at2"/>